<proteinExistence type="predicted"/>
<dbReference type="SMART" id="SM00220">
    <property type="entry name" value="S_TKc"/>
    <property type="match status" value="1"/>
</dbReference>
<dbReference type="Proteomes" id="UP000799291">
    <property type="component" value="Unassembled WGS sequence"/>
</dbReference>
<keyword evidence="5" id="KW-1185">Reference proteome</keyword>
<dbReference type="GO" id="GO:0004674">
    <property type="term" value="F:protein serine/threonine kinase activity"/>
    <property type="evidence" value="ECO:0007669"/>
    <property type="project" value="TreeGrafter"/>
</dbReference>
<keyword evidence="4" id="KW-0418">Kinase</keyword>
<dbReference type="Gene3D" id="1.10.510.10">
    <property type="entry name" value="Transferase(Phosphotransferase) domain 1"/>
    <property type="match status" value="1"/>
</dbReference>
<dbReference type="Pfam" id="PF00069">
    <property type="entry name" value="Pkinase"/>
    <property type="match status" value="1"/>
</dbReference>
<dbReference type="InterPro" id="IPR011009">
    <property type="entry name" value="Kinase-like_dom_sf"/>
</dbReference>
<sequence length="350" mass="40219">MATYIFAKTQSLMPSSRSNQYGINNDANLPRKHPTIGRCKEIVFECYDMGKLAHYINKNSVIPENFIWSAFAQMTSSLHHLHTAGIVHGDFKAENVTSVSCQNPPEHIPHRHHGTWQYSSPESSRRYGPEADVRAIGVVKHLICHKRWPHCQVQKIKISHDLWFARQGLGVPPATQYHNQYRSFCVYYAERVFAPRRLDTASFHRYGKTRSKVLNYVMMRCLDANWATHITAMELERFVPVLQVFVQACWVSRSKGLLGHFDDRVDASGNASANFNVTLQIYCALADEARQIPGNREKQILDMGAPLLMVMDMEDCAEARRHLEETCESKYKRAQIDQRQTQRLSSHQSQ</sequence>
<evidence type="ECO:0000313" key="5">
    <source>
        <dbReference type="Proteomes" id="UP000799291"/>
    </source>
</evidence>
<keyword evidence="2" id="KW-0067">ATP-binding</keyword>
<feature type="domain" description="Protein kinase" evidence="3">
    <location>
        <begin position="1"/>
        <end position="242"/>
    </location>
</feature>
<evidence type="ECO:0000259" key="3">
    <source>
        <dbReference type="PROSITE" id="PS50011"/>
    </source>
</evidence>
<dbReference type="GO" id="GO:0035556">
    <property type="term" value="P:intracellular signal transduction"/>
    <property type="evidence" value="ECO:0007669"/>
    <property type="project" value="TreeGrafter"/>
</dbReference>
<reference evidence="4" key="1">
    <citation type="journal article" date="2020" name="Stud. Mycol.">
        <title>101 Dothideomycetes genomes: a test case for predicting lifestyles and emergence of pathogens.</title>
        <authorList>
            <person name="Haridas S."/>
            <person name="Albert R."/>
            <person name="Binder M."/>
            <person name="Bloem J."/>
            <person name="Labutti K."/>
            <person name="Salamov A."/>
            <person name="Andreopoulos B."/>
            <person name="Baker S."/>
            <person name="Barry K."/>
            <person name="Bills G."/>
            <person name="Bluhm B."/>
            <person name="Cannon C."/>
            <person name="Castanera R."/>
            <person name="Culley D."/>
            <person name="Daum C."/>
            <person name="Ezra D."/>
            <person name="Gonzalez J."/>
            <person name="Henrissat B."/>
            <person name="Kuo A."/>
            <person name="Liang C."/>
            <person name="Lipzen A."/>
            <person name="Lutzoni F."/>
            <person name="Magnuson J."/>
            <person name="Mondo S."/>
            <person name="Nolan M."/>
            <person name="Ohm R."/>
            <person name="Pangilinan J."/>
            <person name="Park H.-J."/>
            <person name="Ramirez L."/>
            <person name="Alfaro M."/>
            <person name="Sun H."/>
            <person name="Tritt A."/>
            <person name="Yoshinaga Y."/>
            <person name="Zwiers L.-H."/>
            <person name="Turgeon B."/>
            <person name="Goodwin S."/>
            <person name="Spatafora J."/>
            <person name="Crous P."/>
            <person name="Grigoriev I."/>
        </authorList>
    </citation>
    <scope>NUCLEOTIDE SEQUENCE</scope>
    <source>
        <strain evidence="4">CBS 122367</strain>
    </source>
</reference>
<dbReference type="GO" id="GO:0005524">
    <property type="term" value="F:ATP binding"/>
    <property type="evidence" value="ECO:0007669"/>
    <property type="project" value="UniProtKB-KW"/>
</dbReference>
<dbReference type="GO" id="GO:0000226">
    <property type="term" value="P:microtubule cytoskeleton organization"/>
    <property type="evidence" value="ECO:0007669"/>
    <property type="project" value="TreeGrafter"/>
</dbReference>
<dbReference type="GO" id="GO:0005737">
    <property type="term" value="C:cytoplasm"/>
    <property type="evidence" value="ECO:0007669"/>
    <property type="project" value="TreeGrafter"/>
</dbReference>
<dbReference type="AlphaFoldDB" id="A0A6G1J099"/>
<dbReference type="InterPro" id="IPR000719">
    <property type="entry name" value="Prot_kinase_dom"/>
</dbReference>
<protein>
    <submittedName>
        <fullName evidence="4">Kinase-like protein</fullName>
    </submittedName>
</protein>
<name>A0A6G1J099_9PLEO</name>
<dbReference type="PANTHER" id="PTHR24346:SF42">
    <property type="entry name" value="SERINE_THREONINE-PROTEIN KINASE SIK3"/>
    <property type="match status" value="1"/>
</dbReference>
<evidence type="ECO:0000256" key="2">
    <source>
        <dbReference type="ARBA" id="ARBA00022840"/>
    </source>
</evidence>
<organism evidence="4 5">
    <name type="scientific">Lentithecium fluviatile CBS 122367</name>
    <dbReference type="NCBI Taxonomy" id="1168545"/>
    <lineage>
        <taxon>Eukaryota</taxon>
        <taxon>Fungi</taxon>
        <taxon>Dikarya</taxon>
        <taxon>Ascomycota</taxon>
        <taxon>Pezizomycotina</taxon>
        <taxon>Dothideomycetes</taxon>
        <taxon>Pleosporomycetidae</taxon>
        <taxon>Pleosporales</taxon>
        <taxon>Massarineae</taxon>
        <taxon>Lentitheciaceae</taxon>
        <taxon>Lentithecium</taxon>
    </lineage>
</organism>
<dbReference type="EMBL" id="MU005583">
    <property type="protein sequence ID" value="KAF2683643.1"/>
    <property type="molecule type" value="Genomic_DNA"/>
</dbReference>
<accession>A0A6G1J099</accession>
<gene>
    <name evidence="4" type="ORF">K458DRAFT_389559</name>
</gene>
<evidence type="ECO:0000256" key="1">
    <source>
        <dbReference type="ARBA" id="ARBA00022741"/>
    </source>
</evidence>
<dbReference type="OrthoDB" id="310217at2759"/>
<keyword evidence="4" id="KW-0808">Transferase</keyword>
<dbReference type="SUPFAM" id="SSF56112">
    <property type="entry name" value="Protein kinase-like (PK-like)"/>
    <property type="match status" value="1"/>
</dbReference>
<dbReference type="PROSITE" id="PS50011">
    <property type="entry name" value="PROTEIN_KINASE_DOM"/>
    <property type="match status" value="1"/>
</dbReference>
<keyword evidence="1" id="KW-0547">Nucleotide-binding</keyword>
<evidence type="ECO:0000313" key="4">
    <source>
        <dbReference type="EMBL" id="KAF2683643.1"/>
    </source>
</evidence>
<dbReference type="PANTHER" id="PTHR24346">
    <property type="entry name" value="MAP/MICROTUBULE AFFINITY-REGULATING KINASE"/>
    <property type="match status" value="1"/>
</dbReference>